<feature type="compositionally biased region" description="Polar residues" evidence="6">
    <location>
        <begin position="995"/>
        <end position="1008"/>
    </location>
</feature>
<evidence type="ECO:0000313" key="9">
    <source>
        <dbReference type="Proteomes" id="UP000000598"/>
    </source>
</evidence>
<dbReference type="InterPro" id="IPR036864">
    <property type="entry name" value="Zn2-C6_fun-type_DNA-bd_sf"/>
</dbReference>
<dbReference type="OMA" id="HRWEFYV"/>
<evidence type="ECO:0000256" key="6">
    <source>
        <dbReference type="SAM" id="MobiDB-lite"/>
    </source>
</evidence>
<evidence type="ECO:0000256" key="1">
    <source>
        <dbReference type="ARBA" id="ARBA00004123"/>
    </source>
</evidence>
<dbReference type="CDD" id="cd00067">
    <property type="entry name" value="GAL4"/>
    <property type="match status" value="1"/>
</dbReference>
<dbReference type="InterPro" id="IPR050987">
    <property type="entry name" value="AtrR-like"/>
</dbReference>
<keyword evidence="4" id="KW-0238">DNA-binding</keyword>
<keyword evidence="2" id="KW-0479">Metal-binding</keyword>
<feature type="compositionally biased region" description="Basic and acidic residues" evidence="6">
    <location>
        <begin position="187"/>
        <end position="196"/>
    </location>
</feature>
<dbReference type="InterPro" id="IPR001138">
    <property type="entry name" value="Zn2Cys6_DnaBD"/>
</dbReference>
<dbReference type="GO" id="GO:0045944">
    <property type="term" value="P:positive regulation of transcription by RNA polymerase II"/>
    <property type="evidence" value="ECO:0007669"/>
    <property type="project" value="UniProtKB-ARBA"/>
</dbReference>
<dbReference type="GO" id="GO:0000981">
    <property type="term" value="F:DNA-binding transcription factor activity, RNA polymerase II-specific"/>
    <property type="evidence" value="ECO:0007669"/>
    <property type="project" value="InterPro"/>
</dbReference>
<dbReference type="Pfam" id="PF00172">
    <property type="entry name" value="Zn_clus"/>
    <property type="match status" value="1"/>
</dbReference>
<keyword evidence="5" id="KW-0539">Nucleus</keyword>
<dbReference type="Proteomes" id="UP000000598">
    <property type="component" value="Chromosome A"/>
</dbReference>
<dbReference type="HOGENOM" id="CLU_304446_0_0_1"/>
<evidence type="ECO:0000256" key="4">
    <source>
        <dbReference type="ARBA" id="ARBA00023125"/>
    </source>
</evidence>
<dbReference type="GO" id="GO:0006351">
    <property type="term" value="P:DNA-templated transcription"/>
    <property type="evidence" value="ECO:0007669"/>
    <property type="project" value="InterPro"/>
</dbReference>
<evidence type="ECO:0000256" key="3">
    <source>
        <dbReference type="ARBA" id="ARBA00022833"/>
    </source>
</evidence>
<dbReference type="PaxDb" id="284590-Q6CXE0"/>
<evidence type="ECO:0000256" key="2">
    <source>
        <dbReference type="ARBA" id="ARBA00022723"/>
    </source>
</evidence>
<dbReference type="eggNOG" id="ENOG502QV4Q">
    <property type="taxonomic scope" value="Eukaryota"/>
</dbReference>
<accession>Q6CXE0</accession>
<dbReference type="SUPFAM" id="SSF57701">
    <property type="entry name" value="Zn2/Cys6 DNA-binding domain"/>
    <property type="match status" value="1"/>
</dbReference>
<dbReference type="AlphaFoldDB" id="Q6CXE0"/>
<name>Q6CXE0_KLULA</name>
<proteinExistence type="predicted"/>
<reference evidence="8 9" key="1">
    <citation type="journal article" date="2004" name="Nature">
        <title>Genome evolution in yeasts.</title>
        <authorList>
            <consortium name="Genolevures"/>
            <person name="Dujon B."/>
            <person name="Sherman D."/>
            <person name="Fischer G."/>
            <person name="Durrens P."/>
            <person name="Casaregola S."/>
            <person name="Lafontaine I."/>
            <person name="de Montigny J."/>
            <person name="Marck C."/>
            <person name="Neuveglise C."/>
            <person name="Talla E."/>
            <person name="Goffard N."/>
            <person name="Frangeul L."/>
            <person name="Aigle M."/>
            <person name="Anthouard V."/>
            <person name="Babour A."/>
            <person name="Barbe V."/>
            <person name="Barnay S."/>
            <person name="Blanchin S."/>
            <person name="Beckerich J.M."/>
            <person name="Beyne E."/>
            <person name="Bleykasten C."/>
            <person name="Boisrame A."/>
            <person name="Boyer J."/>
            <person name="Cattolico L."/>
            <person name="Confanioleri F."/>
            <person name="de Daruvar A."/>
            <person name="Despons L."/>
            <person name="Fabre E."/>
            <person name="Fairhead C."/>
            <person name="Ferry-Dumazet H."/>
            <person name="Groppi A."/>
            <person name="Hantraye F."/>
            <person name="Hennequin C."/>
            <person name="Jauniaux N."/>
            <person name="Joyet P."/>
            <person name="Kachouri R."/>
            <person name="Kerrest A."/>
            <person name="Koszul R."/>
            <person name="Lemaire M."/>
            <person name="Lesur I."/>
            <person name="Ma L."/>
            <person name="Muller H."/>
            <person name="Nicaud J.M."/>
            <person name="Nikolski M."/>
            <person name="Oztas S."/>
            <person name="Ozier-Kalogeropoulos O."/>
            <person name="Pellenz S."/>
            <person name="Potier S."/>
            <person name="Richard G.F."/>
            <person name="Straub M.L."/>
            <person name="Suleau A."/>
            <person name="Swennene D."/>
            <person name="Tekaia F."/>
            <person name="Wesolowski-Louvel M."/>
            <person name="Westhof E."/>
            <person name="Wirth B."/>
            <person name="Zeniou-Meyer M."/>
            <person name="Zivanovic I."/>
            <person name="Bolotin-Fukuhara M."/>
            <person name="Thierry A."/>
            <person name="Bouchier C."/>
            <person name="Caudron B."/>
            <person name="Scarpelli C."/>
            <person name="Gaillardin C."/>
            <person name="Weissenbach J."/>
            <person name="Wincker P."/>
            <person name="Souciet J.L."/>
        </authorList>
    </citation>
    <scope>NUCLEOTIDE SEQUENCE [LARGE SCALE GENOMIC DNA]</scope>
    <source>
        <strain evidence="9">ATCC 8585 / CBS 2359 / DSM 70799 / NBRC 1267 / NRRL Y-1140 / WM37</strain>
    </source>
</reference>
<evidence type="ECO:0000259" key="7">
    <source>
        <dbReference type="PROSITE" id="PS50048"/>
    </source>
</evidence>
<dbReference type="PANTHER" id="PTHR46910">
    <property type="entry name" value="TRANSCRIPTION FACTOR PDR1"/>
    <property type="match status" value="1"/>
</dbReference>
<feature type="region of interest" description="Disordered" evidence="6">
    <location>
        <begin position="150"/>
        <end position="204"/>
    </location>
</feature>
<organism evidence="8 9">
    <name type="scientific">Kluyveromyces lactis (strain ATCC 8585 / CBS 2359 / DSM 70799 / NBRC 1267 / NRRL Y-1140 / WM37)</name>
    <name type="common">Yeast</name>
    <name type="synonym">Candida sphaerica</name>
    <dbReference type="NCBI Taxonomy" id="284590"/>
    <lineage>
        <taxon>Eukaryota</taxon>
        <taxon>Fungi</taxon>
        <taxon>Dikarya</taxon>
        <taxon>Ascomycota</taxon>
        <taxon>Saccharomycotina</taxon>
        <taxon>Saccharomycetes</taxon>
        <taxon>Saccharomycetales</taxon>
        <taxon>Saccharomycetaceae</taxon>
        <taxon>Kluyveromyces</taxon>
    </lineage>
</organism>
<dbReference type="KEGG" id="kla:KLLA0_A09119g"/>
<feature type="region of interest" description="Disordered" evidence="6">
    <location>
        <begin position="1"/>
        <end position="51"/>
    </location>
</feature>
<evidence type="ECO:0000313" key="8">
    <source>
        <dbReference type="EMBL" id="CAH02987.1"/>
    </source>
</evidence>
<dbReference type="InterPro" id="IPR007219">
    <property type="entry name" value="XnlR_reg_dom"/>
</dbReference>
<dbReference type="GO" id="GO:0005634">
    <property type="term" value="C:nucleus"/>
    <property type="evidence" value="ECO:0007669"/>
    <property type="project" value="UniProtKB-SubCell"/>
</dbReference>
<dbReference type="PROSITE" id="PS50048">
    <property type="entry name" value="ZN2_CY6_FUNGAL_2"/>
    <property type="match status" value="1"/>
</dbReference>
<feature type="domain" description="Zn(2)-C6 fungal-type" evidence="7">
    <location>
        <begin position="54"/>
        <end position="83"/>
    </location>
</feature>
<dbReference type="GO" id="GO:0008270">
    <property type="term" value="F:zinc ion binding"/>
    <property type="evidence" value="ECO:0007669"/>
    <property type="project" value="InterPro"/>
</dbReference>
<dbReference type="CDD" id="cd12148">
    <property type="entry name" value="fungal_TF_MHR"/>
    <property type="match status" value="1"/>
</dbReference>
<dbReference type="PROSITE" id="PS00463">
    <property type="entry name" value="ZN2_CY6_FUNGAL_1"/>
    <property type="match status" value="1"/>
</dbReference>
<feature type="compositionally biased region" description="Low complexity" evidence="6">
    <location>
        <begin position="1024"/>
        <end position="1037"/>
    </location>
</feature>
<comment type="subcellular location">
    <subcellularLocation>
        <location evidence="1">Nucleus</location>
    </subcellularLocation>
</comment>
<dbReference type="PANTHER" id="PTHR46910:SF3">
    <property type="entry name" value="HALOTOLERANCE PROTEIN 9-RELATED"/>
    <property type="match status" value="1"/>
</dbReference>
<feature type="region of interest" description="Disordered" evidence="6">
    <location>
        <begin position="995"/>
        <end position="1040"/>
    </location>
</feature>
<dbReference type="EMBL" id="CR382121">
    <property type="protein sequence ID" value="CAH02987.1"/>
    <property type="molecule type" value="Genomic_DNA"/>
</dbReference>
<dbReference type="Pfam" id="PF04082">
    <property type="entry name" value="Fungal_trans"/>
    <property type="match status" value="1"/>
</dbReference>
<dbReference type="STRING" id="284590.Q6CXE0"/>
<evidence type="ECO:0000256" key="5">
    <source>
        <dbReference type="ARBA" id="ARBA00023242"/>
    </source>
</evidence>
<dbReference type="InParanoid" id="Q6CXE0"/>
<dbReference type="FunCoup" id="Q6CXE0">
    <property type="interactions" value="4109"/>
</dbReference>
<gene>
    <name evidence="8" type="ORF">KLLA0_A09119g</name>
</gene>
<keyword evidence="3" id="KW-0862">Zinc</keyword>
<sequence>MVDIFQPAVSPPGLSEEAARSDSASSGVNGDRTAIPRDSNGNGTGKPRRKVSRACDSCRKKKIKCSGTLPCKSCETYGCECVYSHAPYGVAKGKKKTAKSDSSAFTKEKLSVQSIPNSTVAILNPEIDGNSYAPSRTGFSEATITGVQSHLHSSRSSFGRDSSSGPSATGSMSVTQTSHPVGFSCPRRFDPVKDDASTNINDPSSDDINRYPILYISNAEIESRIAKLKECVSSLRRNDGPQSESIMYAIKNIEFEIQTLNNKLARPCINHELTSNPELNRDKSVCFEAKLMKNHESNYVSLNRYVKINTNKLEEYLQKPPMVDVKHGLYFPGQWLSLRGVGYFVKDFMKHAKCNIKELKENIYLILRQFDIMSAVEIKNAECWGAPVELYCQNFSVKVRKDERVQHLLRKIPASLLNKVIATKSEFKLENWNHIINNTSETSVSSATDAFHWIIAIMEVNKNEYQKLSKHHKLSAQQRGDDIITETLFFIEAEELLFTLGLHFFKQISIARVHSEPLTFLDDLLDFVMNIFWIDGHQIFTCLLSSAIQTMRLCGMDHWETYLVMDERMADSRRNLWWKAFIWDQYSVFITGSRPVFSTVDIQGPLFPGFMRKMKFIDHQDLMANFDEQFNLENVDFSSSDLTRRETIAFVIFLSCFFAHQFQCKIVFSDRFSNFRIFALSKSEKIKMAEEVLSELRIYKHRLDILNEGFKRYLESGLKKVDPKENSDLEDPGIFWYEITREVSLTFCVVSSVHIIARLNPSPEVVSISQEMKKFRKNIGVSWKITMQYLEQNNSLYDLFFMSKLVALVAVSYVGENIAYFKHASFDDVCSFVKICRFFDYSGINCGSVENTRIQRTLLQIQFLLKILVRCVVSVHVQSHKKTIENLLQQLASSKYPEYQETIVKLFDPTFNYFSPTLNALKESELHLQIKSWLTETLYGSVLSLPNNLFFDDIFPTYTPSAGSSVADQRDIPPNYFTEAVDTVNGTVIANKNPHFSSTERYNGNNELKNGLDSSDKTEGFQNPVSSASPSKLSEPSNHIDQGTTFNLGTIYDFADHGDFDRLFSFIWDDFVGAPVSSTEKE</sequence>
<dbReference type="SMART" id="SM00066">
    <property type="entry name" value="GAL4"/>
    <property type="match status" value="1"/>
</dbReference>
<dbReference type="Gene3D" id="4.10.240.10">
    <property type="entry name" value="Zn(2)-C6 fungal-type DNA-binding domain"/>
    <property type="match status" value="1"/>
</dbReference>
<keyword evidence="9" id="KW-1185">Reference proteome</keyword>
<protein>
    <submittedName>
        <fullName evidence="8">KLLA0A09119p</fullName>
    </submittedName>
</protein>
<feature type="compositionally biased region" description="Low complexity" evidence="6">
    <location>
        <begin position="154"/>
        <end position="173"/>
    </location>
</feature>
<dbReference type="GO" id="GO:0003677">
    <property type="term" value="F:DNA binding"/>
    <property type="evidence" value="ECO:0007669"/>
    <property type="project" value="UniProtKB-KW"/>
</dbReference>